<accession>G7WD51</accession>
<evidence type="ECO:0000256" key="2">
    <source>
        <dbReference type="ARBA" id="ARBA00023015"/>
    </source>
</evidence>
<evidence type="ECO:0000259" key="6">
    <source>
        <dbReference type="Pfam" id="PF04542"/>
    </source>
</evidence>
<evidence type="ECO:0000256" key="3">
    <source>
        <dbReference type="ARBA" id="ARBA00023082"/>
    </source>
</evidence>
<dbReference type="InterPro" id="IPR013324">
    <property type="entry name" value="RNA_pol_sigma_r3/r4-like"/>
</dbReference>
<dbReference type="KEGG" id="dor:Desor_1599"/>
<dbReference type="GO" id="GO:0006352">
    <property type="term" value="P:DNA-templated transcription initiation"/>
    <property type="evidence" value="ECO:0007669"/>
    <property type="project" value="InterPro"/>
</dbReference>
<keyword evidence="3" id="KW-0731">Sigma factor</keyword>
<dbReference type="InterPro" id="IPR013325">
    <property type="entry name" value="RNA_pol_sigma_r2"/>
</dbReference>
<name>G7WD51_DESOD</name>
<feature type="domain" description="RNA polymerase sigma factor 70 region 4 type 2" evidence="7">
    <location>
        <begin position="114"/>
        <end position="165"/>
    </location>
</feature>
<dbReference type="SUPFAM" id="SSF88659">
    <property type="entry name" value="Sigma3 and sigma4 domains of RNA polymerase sigma factors"/>
    <property type="match status" value="1"/>
</dbReference>
<dbReference type="Gene3D" id="1.10.10.10">
    <property type="entry name" value="Winged helix-like DNA-binding domain superfamily/Winged helix DNA-binding domain"/>
    <property type="match status" value="1"/>
</dbReference>
<dbReference type="OrthoDB" id="2080364at2"/>
<keyword evidence="9" id="KW-1185">Reference proteome</keyword>
<organism evidence="8 9">
    <name type="scientific">Desulfosporosinus orientis (strain ATCC 19365 / DSM 765 / NCIMB 8382 / VKM B-1628 / Singapore I)</name>
    <name type="common">Desulfotomaculum orientis</name>
    <dbReference type="NCBI Taxonomy" id="768706"/>
    <lineage>
        <taxon>Bacteria</taxon>
        <taxon>Bacillati</taxon>
        <taxon>Bacillota</taxon>
        <taxon>Clostridia</taxon>
        <taxon>Eubacteriales</taxon>
        <taxon>Desulfitobacteriaceae</taxon>
        <taxon>Desulfosporosinus</taxon>
    </lineage>
</organism>
<dbReference type="EMBL" id="CP003108">
    <property type="protein sequence ID" value="AET67246.1"/>
    <property type="molecule type" value="Genomic_DNA"/>
</dbReference>
<dbReference type="HOGENOM" id="CLU_047691_3_1_9"/>
<dbReference type="CDD" id="cd06171">
    <property type="entry name" value="Sigma70_r4"/>
    <property type="match status" value="1"/>
</dbReference>
<dbReference type="InterPro" id="IPR014284">
    <property type="entry name" value="RNA_pol_sigma-70_dom"/>
</dbReference>
<evidence type="ECO:0000259" key="7">
    <source>
        <dbReference type="Pfam" id="PF08281"/>
    </source>
</evidence>
<dbReference type="Gene3D" id="1.10.1740.10">
    <property type="match status" value="1"/>
</dbReference>
<dbReference type="InterPro" id="IPR039425">
    <property type="entry name" value="RNA_pol_sigma-70-like"/>
</dbReference>
<evidence type="ECO:0000313" key="8">
    <source>
        <dbReference type="EMBL" id="AET67246.1"/>
    </source>
</evidence>
<sequence>MTDFDFNLISKIQTGDEPSFTRLVRSYTPYVYRTAFALVQDEREAEDVSQEVFLKIYRSVNQLSDPRAFHTWLKKMITNTCLDRLKKRHPTPTTDSELETIAPDLGSDWDENLSIQEALQQLSHEYRITIVLRELQGYSYQEIADILGIPVGTVKSRIHTARTQLARLLADQACTEGSI</sequence>
<dbReference type="Pfam" id="PF08281">
    <property type="entry name" value="Sigma70_r4_2"/>
    <property type="match status" value="1"/>
</dbReference>
<keyword evidence="2" id="KW-0805">Transcription regulation</keyword>
<evidence type="ECO:0000313" key="9">
    <source>
        <dbReference type="Proteomes" id="UP000006346"/>
    </source>
</evidence>
<reference evidence="8 9" key="2">
    <citation type="journal article" date="2012" name="J. Bacteriol.">
        <title>Complete genome sequences of Desulfosporosinus orientis DSM765T, Desulfosporosinus youngiae DSM17734T, Desulfosporosinus meridiei DSM13257T, and Desulfosporosinus acidiphilus DSM22704T.</title>
        <authorList>
            <person name="Pester M."/>
            <person name="Brambilla E."/>
            <person name="Alazard D."/>
            <person name="Rattei T."/>
            <person name="Weinmaier T."/>
            <person name="Han J."/>
            <person name="Lucas S."/>
            <person name="Lapidus A."/>
            <person name="Cheng J.F."/>
            <person name="Goodwin L."/>
            <person name="Pitluck S."/>
            <person name="Peters L."/>
            <person name="Ovchinnikova G."/>
            <person name="Teshima H."/>
            <person name="Detter J.C."/>
            <person name="Han C.S."/>
            <person name="Tapia R."/>
            <person name="Land M.L."/>
            <person name="Hauser L."/>
            <person name="Kyrpides N.C."/>
            <person name="Ivanova N.N."/>
            <person name="Pagani I."/>
            <person name="Huntmann M."/>
            <person name="Wei C.L."/>
            <person name="Davenport K.W."/>
            <person name="Daligault H."/>
            <person name="Chain P.S."/>
            <person name="Chen A."/>
            <person name="Mavromatis K."/>
            <person name="Markowitz V."/>
            <person name="Szeto E."/>
            <person name="Mikhailova N."/>
            <person name="Pati A."/>
            <person name="Wagner M."/>
            <person name="Woyke T."/>
            <person name="Ollivier B."/>
            <person name="Klenk H.P."/>
            <person name="Spring S."/>
            <person name="Loy A."/>
        </authorList>
    </citation>
    <scope>NUCLEOTIDE SEQUENCE [LARGE SCALE GENOMIC DNA]</scope>
    <source>
        <strain evidence="9">ATCC 19365 / DSM 765 / NCIMB 8382 / VKM B-1628</strain>
    </source>
</reference>
<gene>
    <name evidence="8" type="ordered locus">Desor_1599</name>
</gene>
<dbReference type="InterPro" id="IPR013249">
    <property type="entry name" value="RNA_pol_sigma70_r4_t2"/>
</dbReference>
<dbReference type="Proteomes" id="UP000006346">
    <property type="component" value="Chromosome"/>
</dbReference>
<dbReference type="Pfam" id="PF04542">
    <property type="entry name" value="Sigma70_r2"/>
    <property type="match status" value="1"/>
</dbReference>
<dbReference type="PANTHER" id="PTHR43133:SF8">
    <property type="entry name" value="RNA POLYMERASE SIGMA FACTOR HI_1459-RELATED"/>
    <property type="match status" value="1"/>
</dbReference>
<dbReference type="NCBIfam" id="TIGR02937">
    <property type="entry name" value="sigma70-ECF"/>
    <property type="match status" value="1"/>
</dbReference>
<keyword evidence="5" id="KW-0804">Transcription</keyword>
<dbReference type="eggNOG" id="COG1595">
    <property type="taxonomic scope" value="Bacteria"/>
</dbReference>
<evidence type="ECO:0000256" key="5">
    <source>
        <dbReference type="ARBA" id="ARBA00023163"/>
    </source>
</evidence>
<dbReference type="STRING" id="768706.Desor_1599"/>
<dbReference type="GO" id="GO:0003677">
    <property type="term" value="F:DNA binding"/>
    <property type="evidence" value="ECO:0007669"/>
    <property type="project" value="UniProtKB-KW"/>
</dbReference>
<dbReference type="RefSeq" id="WP_014184065.1">
    <property type="nucleotide sequence ID" value="NC_016584.1"/>
</dbReference>
<feature type="domain" description="RNA polymerase sigma-70 region 2" evidence="6">
    <location>
        <begin position="23"/>
        <end position="88"/>
    </location>
</feature>
<dbReference type="InterPro" id="IPR036388">
    <property type="entry name" value="WH-like_DNA-bd_sf"/>
</dbReference>
<dbReference type="AlphaFoldDB" id="G7WD51"/>
<dbReference type="SUPFAM" id="SSF88946">
    <property type="entry name" value="Sigma2 domain of RNA polymerase sigma factors"/>
    <property type="match status" value="1"/>
</dbReference>
<dbReference type="InterPro" id="IPR007627">
    <property type="entry name" value="RNA_pol_sigma70_r2"/>
</dbReference>
<dbReference type="PATRIC" id="fig|768706.3.peg.1586"/>
<comment type="similarity">
    <text evidence="1">Belongs to the sigma-70 factor family. ECF subfamily.</text>
</comment>
<proteinExistence type="inferred from homology"/>
<keyword evidence="4" id="KW-0238">DNA-binding</keyword>
<evidence type="ECO:0000256" key="4">
    <source>
        <dbReference type="ARBA" id="ARBA00023125"/>
    </source>
</evidence>
<dbReference type="GO" id="GO:0016987">
    <property type="term" value="F:sigma factor activity"/>
    <property type="evidence" value="ECO:0007669"/>
    <property type="project" value="UniProtKB-KW"/>
</dbReference>
<evidence type="ECO:0000256" key="1">
    <source>
        <dbReference type="ARBA" id="ARBA00010641"/>
    </source>
</evidence>
<dbReference type="PANTHER" id="PTHR43133">
    <property type="entry name" value="RNA POLYMERASE ECF-TYPE SIGMA FACTO"/>
    <property type="match status" value="1"/>
</dbReference>
<protein>
    <submittedName>
        <fullName evidence="8">RNA polymerase sigma factor, sigma-70 family</fullName>
    </submittedName>
</protein>
<reference evidence="9" key="1">
    <citation type="submission" date="2011-11" db="EMBL/GenBank/DDBJ databases">
        <title>Complete sequence of Desulfosporosinus orientis DSM 765.</title>
        <authorList>
            <person name="Lucas S."/>
            <person name="Han J."/>
            <person name="Lapidus A."/>
            <person name="Cheng J.-F."/>
            <person name="Goodwin L."/>
            <person name="Pitluck S."/>
            <person name="Peters L."/>
            <person name="Ovchinnikova G."/>
            <person name="Teshima H."/>
            <person name="Detter J.C."/>
            <person name="Han C."/>
            <person name="Tapia R."/>
            <person name="Land M."/>
            <person name="Hauser L."/>
            <person name="Kyrpides N."/>
            <person name="Ivanova N."/>
            <person name="Pagani I."/>
            <person name="Pester M."/>
            <person name="Spring S."/>
            <person name="Ollivier B."/>
            <person name="Rattei T."/>
            <person name="Klenk H.-P."/>
            <person name="Wagner M."/>
            <person name="Loy A."/>
            <person name="Woyke T."/>
        </authorList>
    </citation>
    <scope>NUCLEOTIDE SEQUENCE [LARGE SCALE GENOMIC DNA]</scope>
    <source>
        <strain evidence="9">ATCC 19365 / DSM 765 / NCIMB 8382 / VKM B-1628</strain>
    </source>
</reference>